<evidence type="ECO:0000256" key="6">
    <source>
        <dbReference type="ARBA" id="ARBA00023187"/>
    </source>
</evidence>
<evidence type="ECO:0000259" key="9">
    <source>
        <dbReference type="Pfam" id="PF04696"/>
    </source>
</evidence>
<dbReference type="EMBL" id="JANBVN010000036">
    <property type="protein sequence ID" value="KAJ9158409.1"/>
    <property type="molecule type" value="Genomic_DNA"/>
</dbReference>
<feature type="region of interest" description="Disordered" evidence="8">
    <location>
        <begin position="1"/>
        <end position="199"/>
    </location>
</feature>
<evidence type="ECO:0000256" key="4">
    <source>
        <dbReference type="ARBA" id="ARBA00023015"/>
    </source>
</evidence>
<keyword evidence="11" id="KW-1185">Reference proteome</keyword>
<dbReference type="Proteomes" id="UP001174691">
    <property type="component" value="Unassembled WGS sequence"/>
</dbReference>
<dbReference type="PANTHER" id="PTHR12707">
    <property type="entry name" value="PINN"/>
    <property type="match status" value="1"/>
</dbReference>
<evidence type="ECO:0000256" key="5">
    <source>
        <dbReference type="ARBA" id="ARBA00023163"/>
    </source>
</evidence>
<evidence type="ECO:0000313" key="11">
    <source>
        <dbReference type="Proteomes" id="UP001174691"/>
    </source>
</evidence>
<keyword evidence="7" id="KW-0539">Nucleus</keyword>
<feature type="compositionally biased region" description="Low complexity" evidence="8">
    <location>
        <begin position="30"/>
        <end position="42"/>
    </location>
</feature>
<comment type="subcellular location">
    <subcellularLocation>
        <location evidence="1">Nucleus</location>
    </subcellularLocation>
</comment>
<evidence type="ECO:0000256" key="8">
    <source>
        <dbReference type="SAM" id="MobiDB-lite"/>
    </source>
</evidence>
<dbReference type="GO" id="GO:0008380">
    <property type="term" value="P:RNA splicing"/>
    <property type="evidence" value="ECO:0007669"/>
    <property type="project" value="UniProtKB-KW"/>
</dbReference>
<dbReference type="AlphaFoldDB" id="A0AA38VYB3"/>
<feature type="domain" description="Pinin/SDK/MemA protein" evidence="9">
    <location>
        <begin position="148"/>
        <end position="262"/>
    </location>
</feature>
<evidence type="ECO:0000256" key="3">
    <source>
        <dbReference type="ARBA" id="ARBA00022664"/>
    </source>
</evidence>
<accession>A0AA38VYB3</accession>
<evidence type="ECO:0000256" key="1">
    <source>
        <dbReference type="ARBA" id="ARBA00004123"/>
    </source>
</evidence>
<comment type="caution">
    <text evidence="10">The sequence shown here is derived from an EMBL/GenBank/DDBJ whole genome shotgun (WGS) entry which is preliminary data.</text>
</comment>
<dbReference type="PANTHER" id="PTHR12707:SF0">
    <property type="entry name" value="PININ"/>
    <property type="match status" value="1"/>
</dbReference>
<reference evidence="10" key="1">
    <citation type="submission" date="2022-07" db="EMBL/GenBank/DDBJ databases">
        <title>Fungi with potential for degradation of polypropylene.</title>
        <authorList>
            <person name="Gostincar C."/>
        </authorList>
    </citation>
    <scope>NUCLEOTIDE SEQUENCE</scope>
    <source>
        <strain evidence="10">EXF-13287</strain>
    </source>
</reference>
<keyword evidence="3" id="KW-0507">mRNA processing</keyword>
<dbReference type="InterPro" id="IPR039853">
    <property type="entry name" value="Pinin"/>
</dbReference>
<name>A0AA38VYB3_9PEZI</name>
<dbReference type="Pfam" id="PF04696">
    <property type="entry name" value="Pinin_SDK_memA"/>
    <property type="match status" value="1"/>
</dbReference>
<gene>
    <name evidence="10" type="ORF">NKR19_g3328</name>
</gene>
<feature type="compositionally biased region" description="Basic and acidic residues" evidence="8">
    <location>
        <begin position="320"/>
        <end position="348"/>
    </location>
</feature>
<feature type="compositionally biased region" description="Basic and acidic residues" evidence="8">
    <location>
        <begin position="294"/>
        <end position="303"/>
    </location>
</feature>
<comment type="similarity">
    <text evidence="2">Belongs to the pinin family.</text>
</comment>
<feature type="compositionally biased region" description="Basic and acidic residues" evidence="8">
    <location>
        <begin position="176"/>
        <end position="186"/>
    </location>
</feature>
<keyword evidence="5" id="KW-0804">Transcription</keyword>
<evidence type="ECO:0000256" key="7">
    <source>
        <dbReference type="ARBA" id="ARBA00023242"/>
    </source>
</evidence>
<organism evidence="10 11">
    <name type="scientific">Coniochaeta hoffmannii</name>
    <dbReference type="NCBI Taxonomy" id="91930"/>
    <lineage>
        <taxon>Eukaryota</taxon>
        <taxon>Fungi</taxon>
        <taxon>Dikarya</taxon>
        <taxon>Ascomycota</taxon>
        <taxon>Pezizomycotina</taxon>
        <taxon>Sordariomycetes</taxon>
        <taxon>Sordariomycetidae</taxon>
        <taxon>Coniochaetales</taxon>
        <taxon>Coniochaetaceae</taxon>
        <taxon>Coniochaeta</taxon>
    </lineage>
</organism>
<keyword evidence="6" id="KW-0508">mRNA splicing</keyword>
<sequence>MSADEESTPAPTDSTDAPMAETQPNKRKASVAADAEQDAAASPKRAKLEGPGADGARSDDGSAQVPEPTPKQEDDATEKKVNTAQDRKDTPPERGQRDPSPPPPRRSSPKPSRSPITFRRPSIPTPESRQAQGPGPGADRGGRRSISEQEKKRGQRLFGGLLSTLSQKPAGQQQKKRVEIERRQQERAQQQRVEDDKRRAEKLAKLNRVREVEQVKFDEDVMRTRHASVLAQAHNLSTKAEPKLFYLPWKLTKDQELLRKAQILDTTAMIVEEAEHFRRQKLERLKKLGVTIDEPERPSEDTNGRAAEPQPAASTTTEAVVDKPSPDKALPEKLNSEKPGHENHHDDAGYVMVENEEDTVIY</sequence>
<protein>
    <recommendedName>
        <fullName evidence="9">Pinin/SDK/MemA protein domain-containing protein</fullName>
    </recommendedName>
</protein>
<dbReference type="GO" id="GO:0006397">
    <property type="term" value="P:mRNA processing"/>
    <property type="evidence" value="ECO:0007669"/>
    <property type="project" value="UniProtKB-KW"/>
</dbReference>
<feature type="compositionally biased region" description="Basic and acidic residues" evidence="8">
    <location>
        <begin position="70"/>
        <end position="97"/>
    </location>
</feature>
<proteinExistence type="inferred from homology"/>
<dbReference type="InterPro" id="IPR006786">
    <property type="entry name" value="Pinin_SDK_MemA"/>
</dbReference>
<evidence type="ECO:0000256" key="2">
    <source>
        <dbReference type="ARBA" id="ARBA00010386"/>
    </source>
</evidence>
<dbReference type="GO" id="GO:0071013">
    <property type="term" value="C:catalytic step 2 spliceosome"/>
    <property type="evidence" value="ECO:0007669"/>
    <property type="project" value="TreeGrafter"/>
</dbReference>
<evidence type="ECO:0000313" key="10">
    <source>
        <dbReference type="EMBL" id="KAJ9158409.1"/>
    </source>
</evidence>
<feature type="region of interest" description="Disordered" evidence="8">
    <location>
        <begin position="289"/>
        <end position="362"/>
    </location>
</feature>
<keyword evidence="4" id="KW-0805">Transcription regulation</keyword>
<feature type="compositionally biased region" description="Basic and acidic residues" evidence="8">
    <location>
        <begin position="140"/>
        <end position="152"/>
    </location>
</feature>